<accession>A0AAV0AIR3</accession>
<dbReference type="Proteomes" id="UP001153365">
    <property type="component" value="Unassembled WGS sequence"/>
</dbReference>
<feature type="region of interest" description="Disordered" evidence="1">
    <location>
        <begin position="66"/>
        <end position="87"/>
    </location>
</feature>
<protein>
    <submittedName>
        <fullName evidence="2">Uncharacterized protein</fullName>
    </submittedName>
</protein>
<evidence type="ECO:0000256" key="1">
    <source>
        <dbReference type="SAM" id="MobiDB-lite"/>
    </source>
</evidence>
<gene>
    <name evidence="2" type="ORF">PPACK8108_LOCUS2031</name>
</gene>
<name>A0AAV0AIR3_PHAPC</name>
<dbReference type="EMBL" id="CALTRL010000360">
    <property type="protein sequence ID" value="CAH7667618.1"/>
    <property type="molecule type" value="Genomic_DNA"/>
</dbReference>
<proteinExistence type="predicted"/>
<organism evidence="2 3">
    <name type="scientific">Phakopsora pachyrhizi</name>
    <name type="common">Asian soybean rust disease fungus</name>
    <dbReference type="NCBI Taxonomy" id="170000"/>
    <lineage>
        <taxon>Eukaryota</taxon>
        <taxon>Fungi</taxon>
        <taxon>Dikarya</taxon>
        <taxon>Basidiomycota</taxon>
        <taxon>Pucciniomycotina</taxon>
        <taxon>Pucciniomycetes</taxon>
        <taxon>Pucciniales</taxon>
        <taxon>Phakopsoraceae</taxon>
        <taxon>Phakopsora</taxon>
    </lineage>
</organism>
<keyword evidence="3" id="KW-1185">Reference proteome</keyword>
<comment type="caution">
    <text evidence="2">The sequence shown here is derived from an EMBL/GenBank/DDBJ whole genome shotgun (WGS) entry which is preliminary data.</text>
</comment>
<feature type="compositionally biased region" description="Basic and acidic residues" evidence="1">
    <location>
        <begin position="66"/>
        <end position="79"/>
    </location>
</feature>
<sequence length="87" mass="9847">MAERYRQAGKGINRQVGKGIKRQVVKHQEELQVFGEQLASCNPRKAGELVECTKEVDCGFKGDQVKNQHRQEESNRDTEIYAGDLQG</sequence>
<evidence type="ECO:0000313" key="2">
    <source>
        <dbReference type="EMBL" id="CAH7667618.1"/>
    </source>
</evidence>
<reference evidence="2" key="1">
    <citation type="submission" date="2022-06" db="EMBL/GenBank/DDBJ databases">
        <authorList>
            <consortium name="SYNGENTA / RWTH Aachen University"/>
        </authorList>
    </citation>
    <scope>NUCLEOTIDE SEQUENCE</scope>
</reference>
<evidence type="ECO:0000313" key="3">
    <source>
        <dbReference type="Proteomes" id="UP001153365"/>
    </source>
</evidence>
<dbReference type="AlphaFoldDB" id="A0AAV0AIR3"/>